<dbReference type="PANTHER" id="PTHR14499:SF4">
    <property type="entry name" value="BTB_POZ DOMAIN-CONTAINING PROTEIN KCTD18"/>
    <property type="match status" value="1"/>
</dbReference>
<dbReference type="Gene3D" id="3.30.710.10">
    <property type="entry name" value="Potassium Channel Kv1.1, Chain A"/>
    <property type="match status" value="1"/>
</dbReference>
<evidence type="ECO:0000259" key="1">
    <source>
        <dbReference type="SMART" id="SM00225"/>
    </source>
</evidence>
<comment type="caution">
    <text evidence="2">The sequence shown here is derived from an EMBL/GenBank/DDBJ whole genome shotgun (WGS) entry which is preliminary data.</text>
</comment>
<feature type="domain" description="BTB" evidence="1">
    <location>
        <begin position="7"/>
        <end position="108"/>
    </location>
</feature>
<organism evidence="2 3">
    <name type="scientific">Dreissena polymorpha</name>
    <name type="common">Zebra mussel</name>
    <name type="synonym">Mytilus polymorpha</name>
    <dbReference type="NCBI Taxonomy" id="45954"/>
    <lineage>
        <taxon>Eukaryota</taxon>
        <taxon>Metazoa</taxon>
        <taxon>Spiralia</taxon>
        <taxon>Lophotrochozoa</taxon>
        <taxon>Mollusca</taxon>
        <taxon>Bivalvia</taxon>
        <taxon>Autobranchia</taxon>
        <taxon>Heteroconchia</taxon>
        <taxon>Euheterodonta</taxon>
        <taxon>Imparidentia</taxon>
        <taxon>Neoheterodontei</taxon>
        <taxon>Myida</taxon>
        <taxon>Dreissenoidea</taxon>
        <taxon>Dreissenidae</taxon>
        <taxon>Dreissena</taxon>
    </lineage>
</organism>
<dbReference type="SUPFAM" id="SSF54695">
    <property type="entry name" value="POZ domain"/>
    <property type="match status" value="1"/>
</dbReference>
<dbReference type="PANTHER" id="PTHR14499">
    <property type="entry name" value="POTASSIUM CHANNEL TETRAMERIZATION DOMAIN-CONTAINING"/>
    <property type="match status" value="1"/>
</dbReference>
<dbReference type="AlphaFoldDB" id="A0A9D4MYV2"/>
<evidence type="ECO:0000313" key="2">
    <source>
        <dbReference type="EMBL" id="KAH3886473.1"/>
    </source>
</evidence>
<dbReference type="EMBL" id="JAIWYP010000001">
    <property type="protein sequence ID" value="KAH3886473.1"/>
    <property type="molecule type" value="Genomic_DNA"/>
</dbReference>
<dbReference type="Proteomes" id="UP000828390">
    <property type="component" value="Unassembled WGS sequence"/>
</dbReference>
<sequence>MKMSGSDIIKLNVGGKVHTTTKSTLCKFPNSMLGAMFNGSMSPSLDENGCYFIDRDGELFKFILNFLRSSKLSLPESFKELDQLALEADFYQITPLIECIELLKQPSPEKQVRVRYLEVIEVRTGNLATMPTMNSRIKTIISGRRDVIHKFLSLHQIHPAERERLQLNSGKDYTEIALTGSNVRLQVGECLRNQGWSLSESQMSTFPSGEAIVHNYKDRWMLTVYKEDSLEESQCNSVDDELIDEISLLSSGDE</sequence>
<accession>A0A9D4MYV2</accession>
<dbReference type="CDD" id="cd18365">
    <property type="entry name" value="BTB_POZ_KCTD6_like"/>
    <property type="match status" value="1"/>
</dbReference>
<dbReference type="InterPro" id="IPR003131">
    <property type="entry name" value="T1-type_BTB"/>
</dbReference>
<dbReference type="InterPro" id="IPR011333">
    <property type="entry name" value="SKP1/BTB/POZ_sf"/>
</dbReference>
<name>A0A9D4MYV2_DREPO</name>
<keyword evidence="3" id="KW-1185">Reference proteome</keyword>
<dbReference type="InterPro" id="IPR000210">
    <property type="entry name" value="BTB/POZ_dom"/>
</dbReference>
<evidence type="ECO:0000313" key="3">
    <source>
        <dbReference type="Proteomes" id="UP000828390"/>
    </source>
</evidence>
<dbReference type="Pfam" id="PF02214">
    <property type="entry name" value="BTB_2"/>
    <property type="match status" value="1"/>
</dbReference>
<gene>
    <name evidence="2" type="ORF">DPMN_010483</name>
</gene>
<dbReference type="SMART" id="SM00225">
    <property type="entry name" value="BTB"/>
    <property type="match status" value="1"/>
</dbReference>
<dbReference type="GO" id="GO:0051260">
    <property type="term" value="P:protein homooligomerization"/>
    <property type="evidence" value="ECO:0007669"/>
    <property type="project" value="InterPro"/>
</dbReference>
<dbReference type="OrthoDB" id="2414723at2759"/>
<reference evidence="2" key="2">
    <citation type="submission" date="2020-11" db="EMBL/GenBank/DDBJ databases">
        <authorList>
            <person name="McCartney M.A."/>
            <person name="Auch B."/>
            <person name="Kono T."/>
            <person name="Mallez S."/>
            <person name="Becker A."/>
            <person name="Gohl D.M."/>
            <person name="Silverstein K.A.T."/>
            <person name="Koren S."/>
            <person name="Bechman K.B."/>
            <person name="Herman A."/>
            <person name="Abrahante J.E."/>
            <person name="Garbe J."/>
        </authorList>
    </citation>
    <scope>NUCLEOTIDE SEQUENCE</scope>
    <source>
        <strain evidence="2">Duluth1</strain>
        <tissue evidence="2">Whole animal</tissue>
    </source>
</reference>
<protein>
    <recommendedName>
        <fullName evidence="1">BTB domain-containing protein</fullName>
    </recommendedName>
</protein>
<proteinExistence type="predicted"/>
<reference evidence="2" key="1">
    <citation type="journal article" date="2019" name="bioRxiv">
        <title>The Genome of the Zebra Mussel, Dreissena polymorpha: A Resource for Invasive Species Research.</title>
        <authorList>
            <person name="McCartney M.A."/>
            <person name="Auch B."/>
            <person name="Kono T."/>
            <person name="Mallez S."/>
            <person name="Zhang Y."/>
            <person name="Obille A."/>
            <person name="Becker A."/>
            <person name="Abrahante J.E."/>
            <person name="Garbe J."/>
            <person name="Badalamenti J.P."/>
            <person name="Herman A."/>
            <person name="Mangelson H."/>
            <person name="Liachko I."/>
            <person name="Sullivan S."/>
            <person name="Sone E.D."/>
            <person name="Koren S."/>
            <person name="Silverstein K.A.T."/>
            <person name="Beckman K.B."/>
            <person name="Gohl D.M."/>
        </authorList>
    </citation>
    <scope>NUCLEOTIDE SEQUENCE</scope>
    <source>
        <strain evidence="2">Duluth1</strain>
        <tissue evidence="2">Whole animal</tissue>
    </source>
</reference>